<dbReference type="EMBL" id="JBBPBM010000788">
    <property type="protein sequence ID" value="KAK8491408.1"/>
    <property type="molecule type" value="Genomic_DNA"/>
</dbReference>
<sequence>MVLFFSPIVLSQGSTQIPAEKSKVNAWFDSTIKPLKESAGTLDPDVAKAEAEPKIIKVKKGGGDFDTITKAIESVPIGNSKRVIISIAPGVYNEKITIDRNKPYVTLLGDPKNMPNVTFDGTAKKYGTVDSATVIALSSYFVAAYINIVNSAPQPDGKMVGAQAVALRVSGDRSAFYGVNLYGFQDTLCDDRGNHFFKDCNIRGTVDFIFGSGKSLESESEDTGYSFVHGKVTGDAKGAFLGRAWKSSPRVVYAYSEMSKVVNPAGWSHNSQPERAKTVFYGEYKCTGEGASPSGREPFAKQLTEKEVQPFISLDFIGATKWLLPPPKI</sequence>
<dbReference type="Proteomes" id="UP001472677">
    <property type="component" value="Unassembled WGS sequence"/>
</dbReference>
<dbReference type="InterPro" id="IPR011050">
    <property type="entry name" value="Pectin_lyase_fold/virulence"/>
</dbReference>
<comment type="caution">
    <text evidence="1">The sequence shown here is derived from an EMBL/GenBank/DDBJ whole genome shotgun (WGS) entry which is preliminary data.</text>
</comment>
<reference evidence="1 2" key="1">
    <citation type="journal article" date="2024" name="G3 (Bethesda)">
        <title>Genome assembly of Hibiscus sabdariffa L. provides insights into metabolisms of medicinal natural products.</title>
        <authorList>
            <person name="Kim T."/>
        </authorList>
    </citation>
    <scope>NUCLEOTIDE SEQUENCE [LARGE SCALE GENOMIC DNA]</scope>
    <source>
        <strain evidence="1">TK-2024</strain>
        <tissue evidence="1">Old leaves</tissue>
    </source>
</reference>
<dbReference type="InterPro" id="IPR000070">
    <property type="entry name" value="Pectinesterase_cat"/>
</dbReference>
<gene>
    <name evidence="1" type="ORF">V6N12_065967</name>
</gene>
<protein>
    <submittedName>
        <fullName evidence="1">Uncharacterized protein</fullName>
    </submittedName>
</protein>
<name>A0ABR2AF02_9ROSI</name>
<dbReference type="PROSITE" id="PS00503">
    <property type="entry name" value="PECTINESTERASE_2"/>
    <property type="match status" value="1"/>
</dbReference>
<dbReference type="PANTHER" id="PTHR31321">
    <property type="entry name" value="ACYL-COA THIOESTER HYDROLASE YBHC-RELATED"/>
    <property type="match status" value="1"/>
</dbReference>
<evidence type="ECO:0000313" key="1">
    <source>
        <dbReference type="EMBL" id="KAK8491408.1"/>
    </source>
</evidence>
<dbReference type="PANTHER" id="PTHR31321:SF87">
    <property type="entry name" value="PECTINESTERASE 63-RELATED"/>
    <property type="match status" value="1"/>
</dbReference>
<keyword evidence="2" id="KW-1185">Reference proteome</keyword>
<dbReference type="InterPro" id="IPR033131">
    <property type="entry name" value="Pectinesterase_Asp_AS"/>
</dbReference>
<proteinExistence type="predicted"/>
<dbReference type="Pfam" id="PF01095">
    <property type="entry name" value="Pectinesterase"/>
    <property type="match status" value="2"/>
</dbReference>
<dbReference type="InterPro" id="IPR012334">
    <property type="entry name" value="Pectin_lyas_fold"/>
</dbReference>
<dbReference type="SUPFAM" id="SSF51126">
    <property type="entry name" value="Pectin lyase-like"/>
    <property type="match status" value="1"/>
</dbReference>
<evidence type="ECO:0000313" key="2">
    <source>
        <dbReference type="Proteomes" id="UP001472677"/>
    </source>
</evidence>
<organism evidence="1 2">
    <name type="scientific">Hibiscus sabdariffa</name>
    <name type="common">roselle</name>
    <dbReference type="NCBI Taxonomy" id="183260"/>
    <lineage>
        <taxon>Eukaryota</taxon>
        <taxon>Viridiplantae</taxon>
        <taxon>Streptophyta</taxon>
        <taxon>Embryophyta</taxon>
        <taxon>Tracheophyta</taxon>
        <taxon>Spermatophyta</taxon>
        <taxon>Magnoliopsida</taxon>
        <taxon>eudicotyledons</taxon>
        <taxon>Gunneridae</taxon>
        <taxon>Pentapetalae</taxon>
        <taxon>rosids</taxon>
        <taxon>malvids</taxon>
        <taxon>Malvales</taxon>
        <taxon>Malvaceae</taxon>
        <taxon>Malvoideae</taxon>
        <taxon>Hibiscus</taxon>
    </lineage>
</organism>
<accession>A0ABR2AF02</accession>
<dbReference type="Gene3D" id="2.160.20.10">
    <property type="entry name" value="Single-stranded right-handed beta-helix, Pectin lyase-like"/>
    <property type="match status" value="1"/>
</dbReference>